<dbReference type="Gramene" id="PRQ54585">
    <property type="protein sequence ID" value="PRQ54585"/>
    <property type="gene ID" value="RchiOBHm_Chr1g0315331"/>
</dbReference>
<accession>A0A2P6S7F0</accession>
<protein>
    <submittedName>
        <fullName evidence="1">Uncharacterized protein</fullName>
    </submittedName>
</protein>
<proteinExistence type="predicted"/>
<dbReference type="AlphaFoldDB" id="A0A2P6S7F0"/>
<name>A0A2P6S7F0_ROSCH</name>
<sequence>MDEKPILPLPSVSCFDTWGVVQCVLVLPRHLESSQSYRVFATSLHRELEKEGEIAKEVVLFVSSGDFSSLRRFGFDLPCVDWLNAESLGSWEISARESFRSVRFRSIISIDIFLKQLR</sequence>
<evidence type="ECO:0000313" key="1">
    <source>
        <dbReference type="EMBL" id="PRQ54585.1"/>
    </source>
</evidence>
<dbReference type="EMBL" id="PDCK01000039">
    <property type="protein sequence ID" value="PRQ54585.1"/>
    <property type="molecule type" value="Genomic_DNA"/>
</dbReference>
<keyword evidence="2" id="KW-1185">Reference proteome</keyword>
<dbReference type="Proteomes" id="UP000238479">
    <property type="component" value="Chromosome 1"/>
</dbReference>
<reference evidence="1 2" key="1">
    <citation type="journal article" date="2018" name="Nat. Genet.">
        <title>The Rosa genome provides new insights in the design of modern roses.</title>
        <authorList>
            <person name="Bendahmane M."/>
        </authorList>
    </citation>
    <scope>NUCLEOTIDE SEQUENCE [LARGE SCALE GENOMIC DNA]</scope>
    <source>
        <strain evidence="2">cv. Old Blush</strain>
    </source>
</reference>
<comment type="caution">
    <text evidence="1">The sequence shown here is derived from an EMBL/GenBank/DDBJ whole genome shotgun (WGS) entry which is preliminary data.</text>
</comment>
<gene>
    <name evidence="1" type="ORF">RchiOBHm_Chr1g0315331</name>
</gene>
<evidence type="ECO:0000313" key="2">
    <source>
        <dbReference type="Proteomes" id="UP000238479"/>
    </source>
</evidence>
<organism evidence="1 2">
    <name type="scientific">Rosa chinensis</name>
    <name type="common">China rose</name>
    <dbReference type="NCBI Taxonomy" id="74649"/>
    <lineage>
        <taxon>Eukaryota</taxon>
        <taxon>Viridiplantae</taxon>
        <taxon>Streptophyta</taxon>
        <taxon>Embryophyta</taxon>
        <taxon>Tracheophyta</taxon>
        <taxon>Spermatophyta</taxon>
        <taxon>Magnoliopsida</taxon>
        <taxon>eudicotyledons</taxon>
        <taxon>Gunneridae</taxon>
        <taxon>Pentapetalae</taxon>
        <taxon>rosids</taxon>
        <taxon>fabids</taxon>
        <taxon>Rosales</taxon>
        <taxon>Rosaceae</taxon>
        <taxon>Rosoideae</taxon>
        <taxon>Rosoideae incertae sedis</taxon>
        <taxon>Rosa</taxon>
    </lineage>
</organism>